<feature type="region of interest" description="Disordered" evidence="2">
    <location>
        <begin position="211"/>
        <end position="248"/>
    </location>
</feature>
<dbReference type="Proteomes" id="UP001596139">
    <property type="component" value="Unassembled WGS sequence"/>
</dbReference>
<dbReference type="InterPro" id="IPR013762">
    <property type="entry name" value="Integrase-like_cat_sf"/>
</dbReference>
<evidence type="ECO:0000256" key="1">
    <source>
        <dbReference type="ARBA" id="ARBA00023172"/>
    </source>
</evidence>
<dbReference type="SUPFAM" id="SSF56349">
    <property type="entry name" value="DNA breaking-rejoining enzymes"/>
    <property type="match status" value="1"/>
</dbReference>
<name>A0ABW1MMX5_9ACTN</name>
<evidence type="ECO:0000256" key="2">
    <source>
        <dbReference type="SAM" id="MobiDB-lite"/>
    </source>
</evidence>
<evidence type="ECO:0000313" key="3">
    <source>
        <dbReference type="EMBL" id="MFC6064364.1"/>
    </source>
</evidence>
<accession>A0ABW1MMX5</accession>
<dbReference type="RefSeq" id="WP_245659643.1">
    <property type="nucleotide sequence ID" value="NZ_JBHSPX010000004.1"/>
</dbReference>
<dbReference type="EMBL" id="JBHSPX010000004">
    <property type="protein sequence ID" value="MFC6064364.1"/>
    <property type="molecule type" value="Genomic_DNA"/>
</dbReference>
<keyword evidence="4" id="KW-1185">Reference proteome</keyword>
<feature type="region of interest" description="Disordered" evidence="2">
    <location>
        <begin position="1"/>
        <end position="23"/>
    </location>
</feature>
<comment type="caution">
    <text evidence="3">The sequence shown here is derived from an EMBL/GenBank/DDBJ whole genome shotgun (WGS) entry which is preliminary data.</text>
</comment>
<dbReference type="InterPro" id="IPR011010">
    <property type="entry name" value="DNA_brk_join_enz"/>
</dbReference>
<evidence type="ECO:0000313" key="4">
    <source>
        <dbReference type="Proteomes" id="UP001596139"/>
    </source>
</evidence>
<proteinExistence type="predicted"/>
<feature type="compositionally biased region" description="Low complexity" evidence="2">
    <location>
        <begin position="1"/>
        <end position="13"/>
    </location>
</feature>
<feature type="region of interest" description="Disordered" evidence="2">
    <location>
        <begin position="269"/>
        <end position="311"/>
    </location>
</feature>
<organism evidence="3 4">
    <name type="scientific">Streptomyces ochraceiscleroticus</name>
    <dbReference type="NCBI Taxonomy" id="47761"/>
    <lineage>
        <taxon>Bacteria</taxon>
        <taxon>Bacillati</taxon>
        <taxon>Actinomycetota</taxon>
        <taxon>Actinomycetes</taxon>
        <taxon>Kitasatosporales</taxon>
        <taxon>Streptomycetaceae</taxon>
        <taxon>Streptomyces</taxon>
    </lineage>
</organism>
<reference evidence="4" key="1">
    <citation type="journal article" date="2019" name="Int. J. Syst. Evol. Microbiol.">
        <title>The Global Catalogue of Microorganisms (GCM) 10K type strain sequencing project: providing services to taxonomists for standard genome sequencing and annotation.</title>
        <authorList>
            <consortium name="The Broad Institute Genomics Platform"/>
            <consortium name="The Broad Institute Genome Sequencing Center for Infectious Disease"/>
            <person name="Wu L."/>
            <person name="Ma J."/>
        </authorList>
    </citation>
    <scope>NUCLEOTIDE SEQUENCE [LARGE SCALE GENOMIC DNA]</scope>
    <source>
        <strain evidence="4">CGMCC 1.15180</strain>
    </source>
</reference>
<dbReference type="Gene3D" id="1.10.443.10">
    <property type="entry name" value="Intergrase catalytic core"/>
    <property type="match status" value="1"/>
</dbReference>
<keyword evidence="1" id="KW-0233">DNA recombination</keyword>
<protein>
    <recommendedName>
        <fullName evidence="5">Tyr recombinase domain-containing protein</fullName>
    </recommendedName>
</protein>
<gene>
    <name evidence="3" type="ORF">ACFP4F_17675</name>
</gene>
<sequence length="341" mass="37726">MVLDSARPAAQARPRARQAHRPATIDRRLSGVVVTARRAEDVAEEARALLKAKVKEMEKTGQTRGRSPAPALLVRHMEKIAPTLPRNRAGIRDLSLMTLHFALAGREHELAWLRLRDVLEDPEGRGLIGDVRVSKIAPRVVEVPFGSRAHLRPVRAWRRWRQELGPDADPDSFASRRLRNRWYTVLAAGLDPESVGDVLPRIAARAGLEIRPTGHSPRRGPGHRVLPGRLPGRRGGEAGRLGPRLQGDARLPRGRRRFRENALHGVLQGLTGRTGSCPRAPPTPHRGLTRSTLSCSDRGGQVGRSGHEWHSDQRLRVTRTGVKNARRRAMVGAPQPLPSLI</sequence>
<evidence type="ECO:0008006" key="5">
    <source>
        <dbReference type="Google" id="ProtNLM"/>
    </source>
</evidence>